<keyword evidence="3" id="KW-0677">Repeat</keyword>
<accession>A0AAI9YCH1</accession>
<dbReference type="PANTHER" id="PTHR43580">
    <property type="entry name" value="OXIDOREDUCTASE GLYR1-RELATED"/>
    <property type="match status" value="1"/>
</dbReference>
<evidence type="ECO:0000256" key="3">
    <source>
        <dbReference type="ARBA" id="ARBA00022737"/>
    </source>
</evidence>
<dbReference type="PROSITE" id="PS50157">
    <property type="entry name" value="ZINC_FINGER_C2H2_2"/>
    <property type="match status" value="1"/>
</dbReference>
<gene>
    <name evidence="9" type="ORF">CCUS01_13146</name>
</gene>
<dbReference type="EMBL" id="MPDP01000009">
    <property type="protein sequence ID" value="KAK1497359.1"/>
    <property type="molecule type" value="Genomic_DNA"/>
</dbReference>
<keyword evidence="6" id="KW-0539">Nucleus</keyword>
<dbReference type="InterPro" id="IPR008927">
    <property type="entry name" value="6-PGluconate_DH-like_C_sf"/>
</dbReference>
<evidence type="ECO:0000313" key="10">
    <source>
        <dbReference type="Proteomes" id="UP001239213"/>
    </source>
</evidence>
<dbReference type="SUPFAM" id="SSF57667">
    <property type="entry name" value="beta-beta-alpha zinc fingers"/>
    <property type="match status" value="1"/>
</dbReference>
<keyword evidence="5" id="KW-0862">Zinc</keyword>
<dbReference type="SUPFAM" id="SSF51735">
    <property type="entry name" value="NAD(P)-binding Rossmann-fold domains"/>
    <property type="match status" value="1"/>
</dbReference>
<name>A0AAI9YCH1_9PEZI</name>
<dbReference type="InterPro" id="IPR007219">
    <property type="entry name" value="XnlR_reg_dom"/>
</dbReference>
<keyword evidence="10" id="KW-1185">Reference proteome</keyword>
<dbReference type="PROSITE" id="PS00028">
    <property type="entry name" value="ZINC_FINGER_C2H2_1"/>
    <property type="match status" value="1"/>
</dbReference>
<dbReference type="AlphaFoldDB" id="A0AAI9YCH1"/>
<dbReference type="GO" id="GO:0003677">
    <property type="term" value="F:DNA binding"/>
    <property type="evidence" value="ECO:0007669"/>
    <property type="project" value="InterPro"/>
</dbReference>
<dbReference type="Gene3D" id="3.30.160.60">
    <property type="entry name" value="Classic Zinc Finger"/>
    <property type="match status" value="1"/>
</dbReference>
<dbReference type="InterPro" id="IPR013087">
    <property type="entry name" value="Znf_C2H2_type"/>
</dbReference>
<dbReference type="Gene3D" id="3.40.50.720">
    <property type="entry name" value="NAD(P)-binding Rossmann-like Domain"/>
    <property type="match status" value="1"/>
</dbReference>
<dbReference type="FunFam" id="3.30.160.60:FF:000100">
    <property type="entry name" value="Zinc finger 45-like"/>
    <property type="match status" value="1"/>
</dbReference>
<organism evidence="9 10">
    <name type="scientific">Colletotrichum cuscutae</name>
    <dbReference type="NCBI Taxonomy" id="1209917"/>
    <lineage>
        <taxon>Eukaryota</taxon>
        <taxon>Fungi</taxon>
        <taxon>Dikarya</taxon>
        <taxon>Ascomycota</taxon>
        <taxon>Pezizomycotina</taxon>
        <taxon>Sordariomycetes</taxon>
        <taxon>Hypocreomycetidae</taxon>
        <taxon>Glomerellales</taxon>
        <taxon>Glomerellaceae</taxon>
        <taxon>Colletotrichum</taxon>
        <taxon>Colletotrichum acutatum species complex</taxon>
    </lineage>
</organism>
<dbReference type="InterPro" id="IPR006115">
    <property type="entry name" value="6PGDH_NADP-bd"/>
</dbReference>
<dbReference type="CDD" id="cd12148">
    <property type="entry name" value="fungal_TF_MHR"/>
    <property type="match status" value="1"/>
</dbReference>
<feature type="domain" description="C2H2-type" evidence="8">
    <location>
        <begin position="6"/>
        <end position="34"/>
    </location>
</feature>
<dbReference type="GO" id="GO:0008270">
    <property type="term" value="F:zinc ion binding"/>
    <property type="evidence" value="ECO:0007669"/>
    <property type="project" value="UniProtKB-KW"/>
</dbReference>
<comment type="caution">
    <text evidence="9">The sequence shown here is derived from an EMBL/GenBank/DDBJ whole genome shotgun (WGS) entry which is preliminary data.</text>
</comment>
<reference evidence="9" key="1">
    <citation type="submission" date="2016-11" db="EMBL/GenBank/DDBJ databases">
        <title>The genome sequence of Colletotrichum cuscutae.</title>
        <authorList>
            <person name="Baroncelli R."/>
        </authorList>
    </citation>
    <scope>NUCLEOTIDE SEQUENCE</scope>
    <source>
        <strain evidence="9">IMI 304802</strain>
    </source>
</reference>
<dbReference type="GO" id="GO:0006351">
    <property type="term" value="P:DNA-templated transcription"/>
    <property type="evidence" value="ECO:0007669"/>
    <property type="project" value="InterPro"/>
</dbReference>
<dbReference type="SUPFAM" id="SSF48179">
    <property type="entry name" value="6-phosphogluconate dehydrogenase C-terminal domain-like"/>
    <property type="match status" value="1"/>
</dbReference>
<dbReference type="GO" id="GO:0050661">
    <property type="term" value="F:NADP binding"/>
    <property type="evidence" value="ECO:0007669"/>
    <property type="project" value="InterPro"/>
</dbReference>
<dbReference type="InterPro" id="IPR036236">
    <property type="entry name" value="Znf_C2H2_sf"/>
</dbReference>
<proteinExistence type="inferred from homology"/>
<comment type="similarity">
    <text evidence="1">Belongs to the HIBADH-related family. NP60 subfamily.</text>
</comment>
<dbReference type="InterPro" id="IPR036291">
    <property type="entry name" value="NAD(P)-bd_dom_sf"/>
</dbReference>
<dbReference type="Proteomes" id="UP001239213">
    <property type="component" value="Unassembled WGS sequence"/>
</dbReference>
<dbReference type="InterPro" id="IPR013328">
    <property type="entry name" value="6PGD_dom2"/>
</dbReference>
<dbReference type="PANTHER" id="PTHR43580:SF8">
    <property type="entry name" value="6-PHOSPHOGLUCONATE DEHYDROGENASE NADP-BINDING DOMAIN-CONTAINING PROTEIN-RELATED"/>
    <property type="match status" value="1"/>
</dbReference>
<dbReference type="InterPro" id="IPR051265">
    <property type="entry name" value="HIBADH-related_NP60_sf"/>
</dbReference>
<sequence length="1000" mass="110989">MSSRPFTCTECTQTFTRNENLERHKRSRHGSDSRRPFKCENCKARFTRKDVCKRHAERCRGTFSRVLMVAGIQNGAEQPARAFEDTALSPDDQDDSPFSTSQQGVIAGVGDDTIYPNSPPEAAEVPDADELLVTEIMTSGTETYVSTYFENFHPSFPLVHRQSLGNELPKLSKQIIVSIGMLYASRNVSEEETASLMRKSQTLWNNGHDELWRVVEADWREIRRTWAMQAWLLHIIYGAFTGNASDFDKSKKMLRWIVDAARDLGLLRQNVFQSTSRFRDSEEQTLHDHWISYVESESMKLSMYTLLFLDFHIFSPCNIRPLTTPTELDWELPLASSLWEADTSLAWAQRLGDEPRTVGLTRSHDTPGMTCPTTKSLNLAMQSLMTDTPSPQLLAALRASPMATLFVLTSLDSLVRDFTRCYYQLPPALADPNAYHILTQSQNRQVSAALRYVSEIITTQTAAADSSNWHILNFAERIALSVKLALCKPDDLLIGGIVENSVVAGLTTATHLTMGLQVGARRSLQNLLRYNSGDDGMLIFLDDLMDVLSSVTSIERQDPLREAPWATVATYKILLAIWRLLRWATGEMRRKSGTQPTVRTRFEASTIVFNSILEVLQRQEDIDGQTRRLSVRESTALGMASEASEVRFMETVLQFWKGRPVWAMGSFMTTVLEEVISAGGMAYEVAAELRRSHHLSRTFGLGSMGIGMALNLQKHLASNGLPPLRYSNRTLSRGESLREAGGLPERDFETLVLKSSVIFTMISNDEVLDSLVSKALDTWSSAILEGKIWVDTSTVHPDTAARCSERLAKVGATFVASPVFGASPMAAAGQLIFAMAGPPTAIEKLRPFVVNVMGKSIIDMGEDVRKSSLLKISGNIFVIGFQELTAEAQVFAEKTGLGTRQMEQFIRDMYGPVIESYSKRMTTGAYAPPLGTPPGFAVSLAAKDAGHAVRIAEEHGTRIPTIETALSRMEAARKYAGVGSEVQFDRGIQSIAQGLIRGPI</sequence>
<evidence type="ECO:0000313" key="9">
    <source>
        <dbReference type="EMBL" id="KAK1497359.1"/>
    </source>
</evidence>
<dbReference type="Pfam" id="PF03446">
    <property type="entry name" value="NAD_binding_2"/>
    <property type="match status" value="1"/>
</dbReference>
<dbReference type="SMART" id="SM00355">
    <property type="entry name" value="ZnF_C2H2"/>
    <property type="match status" value="2"/>
</dbReference>
<dbReference type="Pfam" id="PF04082">
    <property type="entry name" value="Fungal_trans"/>
    <property type="match status" value="1"/>
</dbReference>
<evidence type="ECO:0000256" key="4">
    <source>
        <dbReference type="ARBA" id="ARBA00022771"/>
    </source>
</evidence>
<keyword evidence="4 7" id="KW-0863">Zinc-finger</keyword>
<evidence type="ECO:0000256" key="5">
    <source>
        <dbReference type="ARBA" id="ARBA00022833"/>
    </source>
</evidence>
<dbReference type="Gene3D" id="1.10.1040.10">
    <property type="entry name" value="N-(1-d-carboxylethyl)-l-norvaline Dehydrogenase, domain 2"/>
    <property type="match status" value="1"/>
</dbReference>
<keyword evidence="2" id="KW-0479">Metal-binding</keyword>
<evidence type="ECO:0000256" key="1">
    <source>
        <dbReference type="ARBA" id="ARBA00007598"/>
    </source>
</evidence>
<evidence type="ECO:0000259" key="8">
    <source>
        <dbReference type="PROSITE" id="PS50157"/>
    </source>
</evidence>
<protein>
    <recommendedName>
        <fullName evidence="8">C2H2-type domain-containing protein</fullName>
    </recommendedName>
</protein>
<evidence type="ECO:0000256" key="7">
    <source>
        <dbReference type="PROSITE-ProRule" id="PRU00042"/>
    </source>
</evidence>
<evidence type="ECO:0000256" key="6">
    <source>
        <dbReference type="ARBA" id="ARBA00023242"/>
    </source>
</evidence>
<evidence type="ECO:0000256" key="2">
    <source>
        <dbReference type="ARBA" id="ARBA00022723"/>
    </source>
</evidence>